<keyword evidence="3" id="KW-1185">Reference proteome</keyword>
<dbReference type="InterPro" id="IPR050855">
    <property type="entry name" value="NDM-1-like"/>
</dbReference>
<accession>A0A1G6GTT6</accession>
<dbReference type="PANTHER" id="PTHR42951:SF4">
    <property type="entry name" value="ACYL-COENZYME A THIOESTERASE MBLAC2"/>
    <property type="match status" value="1"/>
</dbReference>
<name>A0A1G6GTT6_9MICO</name>
<dbReference type="EMBL" id="FMYH01000001">
    <property type="protein sequence ID" value="SDB84546.1"/>
    <property type="molecule type" value="Genomic_DNA"/>
</dbReference>
<sequence>MPSTAQTATPPQAPPAGCASAATWFHVEDLGDGVTLISEPGHVNCFLVQGTDRALLFDSGLGIAPISEIVASLTDTPLLVVSSHDHVDHRGGNADLVAHAEELRLVAIAAHPSAVDPASATHRAADPGFLLDYAAAMTGVYEDYLRFEALDEQSFFVLAGLGRMRPMPDTSTWHVPGVRPTLALHDGARIDLGDRTLRVVHTPGHSPDSLVLVDERSGTLLAGDTVIAAASWLHNDGSDLAAFAASTAHLAGLPLTRVLTAHNLIAVQPPERVAAVARAAALTRDGGTRPVAGWDLLGYPVDRHTHAGVTLLLPASPSSRTADDAAAVSDLAVTGAPTAHRRADLAKELA</sequence>
<protein>
    <submittedName>
        <fullName evidence="2">Glyoxylase, beta-lactamase superfamily II</fullName>
    </submittedName>
</protein>
<dbReference type="Pfam" id="PF00753">
    <property type="entry name" value="Lactamase_B"/>
    <property type="match status" value="1"/>
</dbReference>
<gene>
    <name evidence="2" type="ORF">SAMN05216410_0400</name>
</gene>
<dbReference type="InterPro" id="IPR036866">
    <property type="entry name" value="RibonucZ/Hydroxyglut_hydro"/>
</dbReference>
<evidence type="ECO:0000313" key="2">
    <source>
        <dbReference type="EMBL" id="SDB84546.1"/>
    </source>
</evidence>
<feature type="domain" description="Metallo-beta-lactamase" evidence="1">
    <location>
        <begin position="42"/>
        <end position="262"/>
    </location>
</feature>
<dbReference type="PANTHER" id="PTHR42951">
    <property type="entry name" value="METALLO-BETA-LACTAMASE DOMAIN-CONTAINING"/>
    <property type="match status" value="1"/>
</dbReference>
<dbReference type="OrthoDB" id="2971563at2"/>
<dbReference type="Proteomes" id="UP000199039">
    <property type="component" value="Unassembled WGS sequence"/>
</dbReference>
<dbReference type="RefSeq" id="WP_093180410.1">
    <property type="nucleotide sequence ID" value="NZ_FMYH01000001.1"/>
</dbReference>
<evidence type="ECO:0000259" key="1">
    <source>
        <dbReference type="SMART" id="SM00849"/>
    </source>
</evidence>
<dbReference type="Gene3D" id="3.60.15.10">
    <property type="entry name" value="Ribonuclease Z/Hydroxyacylglutathione hydrolase-like"/>
    <property type="match status" value="1"/>
</dbReference>
<dbReference type="AlphaFoldDB" id="A0A1G6GTT6"/>
<proteinExistence type="predicted"/>
<dbReference type="SMART" id="SM00849">
    <property type="entry name" value="Lactamase_B"/>
    <property type="match status" value="1"/>
</dbReference>
<organism evidence="2 3">
    <name type="scientific">Sanguibacter gelidistatuariae</name>
    <dbReference type="NCBI Taxonomy" id="1814289"/>
    <lineage>
        <taxon>Bacteria</taxon>
        <taxon>Bacillati</taxon>
        <taxon>Actinomycetota</taxon>
        <taxon>Actinomycetes</taxon>
        <taxon>Micrococcales</taxon>
        <taxon>Sanguibacteraceae</taxon>
        <taxon>Sanguibacter</taxon>
    </lineage>
</organism>
<evidence type="ECO:0000313" key="3">
    <source>
        <dbReference type="Proteomes" id="UP000199039"/>
    </source>
</evidence>
<reference evidence="2 3" key="1">
    <citation type="submission" date="2016-09" db="EMBL/GenBank/DDBJ databases">
        <authorList>
            <person name="Capua I."/>
            <person name="De Benedictis P."/>
            <person name="Joannis T."/>
            <person name="Lombin L.H."/>
            <person name="Cattoli G."/>
        </authorList>
    </citation>
    <scope>NUCLEOTIDE SEQUENCE [LARGE SCALE GENOMIC DNA]</scope>
    <source>
        <strain evidence="2 3">ISLP-3</strain>
    </source>
</reference>
<dbReference type="SUPFAM" id="SSF56281">
    <property type="entry name" value="Metallo-hydrolase/oxidoreductase"/>
    <property type="match status" value="1"/>
</dbReference>
<dbReference type="InterPro" id="IPR001279">
    <property type="entry name" value="Metallo-B-lactamas"/>
</dbReference>
<dbReference type="STRING" id="1814289.SAMN05216410_0400"/>